<dbReference type="PANTHER" id="PTHR30146">
    <property type="entry name" value="LACI-RELATED TRANSCRIPTIONAL REPRESSOR"/>
    <property type="match status" value="1"/>
</dbReference>
<dbReference type="Proteomes" id="UP000078389">
    <property type="component" value="Unassembled WGS sequence"/>
</dbReference>
<dbReference type="GO" id="GO:0000976">
    <property type="term" value="F:transcription cis-regulatory region binding"/>
    <property type="evidence" value="ECO:0007669"/>
    <property type="project" value="TreeGrafter"/>
</dbReference>
<accession>A0A178I465</accession>
<dbReference type="Gene3D" id="1.10.260.40">
    <property type="entry name" value="lambda repressor-like DNA-binding domains"/>
    <property type="match status" value="1"/>
</dbReference>
<dbReference type="InterPro" id="IPR010982">
    <property type="entry name" value="Lambda_DNA-bd_dom_sf"/>
</dbReference>
<dbReference type="SMART" id="SM00354">
    <property type="entry name" value="HTH_LACI"/>
    <property type="match status" value="1"/>
</dbReference>
<evidence type="ECO:0000256" key="2">
    <source>
        <dbReference type="ARBA" id="ARBA00023125"/>
    </source>
</evidence>
<protein>
    <submittedName>
        <fullName evidence="5">LacI family transcriptional regulator</fullName>
    </submittedName>
</protein>
<dbReference type="GO" id="GO:0003700">
    <property type="term" value="F:DNA-binding transcription factor activity"/>
    <property type="evidence" value="ECO:0007669"/>
    <property type="project" value="TreeGrafter"/>
</dbReference>
<dbReference type="InterPro" id="IPR028082">
    <property type="entry name" value="Peripla_BP_I"/>
</dbReference>
<dbReference type="EMBL" id="LVVY01000008">
    <property type="protein sequence ID" value="OAM83681.1"/>
    <property type="molecule type" value="Genomic_DNA"/>
</dbReference>
<evidence type="ECO:0000259" key="4">
    <source>
        <dbReference type="PROSITE" id="PS50932"/>
    </source>
</evidence>
<dbReference type="PANTHER" id="PTHR30146:SF154">
    <property type="entry name" value="TRANSCRIPTION REGULATOR, MEMBER OF GALR FAMILY"/>
    <property type="match status" value="1"/>
</dbReference>
<dbReference type="SUPFAM" id="SSF47413">
    <property type="entry name" value="lambda repressor-like DNA-binding domains"/>
    <property type="match status" value="1"/>
</dbReference>
<dbReference type="PROSITE" id="PS00356">
    <property type="entry name" value="HTH_LACI_1"/>
    <property type="match status" value="1"/>
</dbReference>
<dbReference type="CDD" id="cd06267">
    <property type="entry name" value="PBP1_LacI_sugar_binding-like"/>
    <property type="match status" value="1"/>
</dbReference>
<feature type="domain" description="HTH lacI-type" evidence="4">
    <location>
        <begin position="10"/>
        <end position="64"/>
    </location>
</feature>
<dbReference type="Pfam" id="PF00356">
    <property type="entry name" value="LacI"/>
    <property type="match status" value="1"/>
</dbReference>
<keyword evidence="1" id="KW-0805">Transcription regulation</keyword>
<dbReference type="OrthoDB" id="8433438at2"/>
<sequence length="335" mass="36400">MTRKSPPKRITIHDVASDAGVSFSAVSKVLRDAYGVSDALRARVNESIAKLGYTPNTAARGMRGKTHVIGVIFPDMRNPYFADVLSGISAALERTTYQMVQGIVQHSTEAALVQSMMNMQLDGLIIVGSISTSEELSGVAARLPLVVDGHHLPNATSFDTVNNDDAESGRIAVRHLVEQGYRKIAMLSLETHNGSVIERREAGYEEAMRAAGLGRHIEIARAPQSLRDIQVVTQSLIEKRVEAIFCWTDYVALEAMSVAGSLGLSIPRDVAIVGHDNTMYCGFEQNSLTSLDQSGEQSGLQAARLLIERIEGRQKAEHFLIHPRLVARRSSAAPA</sequence>
<dbReference type="CDD" id="cd01392">
    <property type="entry name" value="HTH_LacI"/>
    <property type="match status" value="1"/>
</dbReference>
<evidence type="ECO:0000313" key="5">
    <source>
        <dbReference type="EMBL" id="OAM83681.1"/>
    </source>
</evidence>
<keyword evidence="6" id="KW-1185">Reference proteome</keyword>
<dbReference type="InterPro" id="IPR000843">
    <property type="entry name" value="HTH_LacI"/>
</dbReference>
<dbReference type="RefSeq" id="WP_067450548.1">
    <property type="nucleotide sequence ID" value="NZ_LVVY01000008.1"/>
</dbReference>
<evidence type="ECO:0000313" key="6">
    <source>
        <dbReference type="Proteomes" id="UP000078389"/>
    </source>
</evidence>
<name>A0A178I465_9HYPH</name>
<dbReference type="SUPFAM" id="SSF53822">
    <property type="entry name" value="Periplasmic binding protein-like I"/>
    <property type="match status" value="1"/>
</dbReference>
<gene>
    <name evidence="5" type="ORF">A3840_00990</name>
</gene>
<keyword evidence="3" id="KW-0804">Transcription</keyword>
<reference evidence="5 6" key="1">
    <citation type="submission" date="2016-03" db="EMBL/GenBank/DDBJ databases">
        <title>Genome sequencing of Devosia sp. S37.</title>
        <authorList>
            <person name="Mohd Nor M."/>
        </authorList>
    </citation>
    <scope>NUCLEOTIDE SEQUENCE [LARGE SCALE GENOMIC DNA]</scope>
    <source>
        <strain evidence="5 6">S37</strain>
    </source>
</reference>
<evidence type="ECO:0000256" key="1">
    <source>
        <dbReference type="ARBA" id="ARBA00023015"/>
    </source>
</evidence>
<keyword evidence="2" id="KW-0238">DNA-binding</keyword>
<comment type="caution">
    <text evidence="5">The sequence shown here is derived from an EMBL/GenBank/DDBJ whole genome shotgun (WGS) entry which is preliminary data.</text>
</comment>
<dbReference type="PROSITE" id="PS50932">
    <property type="entry name" value="HTH_LACI_2"/>
    <property type="match status" value="1"/>
</dbReference>
<evidence type="ECO:0000256" key="3">
    <source>
        <dbReference type="ARBA" id="ARBA00023163"/>
    </source>
</evidence>
<dbReference type="Gene3D" id="3.40.50.2300">
    <property type="match status" value="2"/>
</dbReference>
<dbReference type="InterPro" id="IPR046335">
    <property type="entry name" value="LacI/GalR-like_sensor"/>
</dbReference>
<dbReference type="STRING" id="1770058.A3840_00990"/>
<organism evidence="5 6">
    <name type="scientific">Devosia elaeis</name>
    <dbReference type="NCBI Taxonomy" id="1770058"/>
    <lineage>
        <taxon>Bacteria</taxon>
        <taxon>Pseudomonadati</taxon>
        <taxon>Pseudomonadota</taxon>
        <taxon>Alphaproteobacteria</taxon>
        <taxon>Hyphomicrobiales</taxon>
        <taxon>Devosiaceae</taxon>
        <taxon>Devosia</taxon>
    </lineage>
</organism>
<dbReference type="AlphaFoldDB" id="A0A178I465"/>
<dbReference type="Pfam" id="PF13377">
    <property type="entry name" value="Peripla_BP_3"/>
    <property type="match status" value="1"/>
</dbReference>
<proteinExistence type="predicted"/>